<name>A0A5P1X4K5_9LACO</name>
<evidence type="ECO:0000313" key="3">
    <source>
        <dbReference type="Proteomes" id="UP000325295"/>
    </source>
</evidence>
<dbReference type="EMBL" id="CP043939">
    <property type="protein sequence ID" value="QER67609.1"/>
    <property type="molecule type" value="Genomic_DNA"/>
</dbReference>
<dbReference type="RefSeq" id="WP_150204147.1">
    <property type="nucleotide sequence ID" value="NZ_CP043939.1"/>
</dbReference>
<feature type="transmembrane region" description="Helical" evidence="1">
    <location>
        <begin position="60"/>
        <end position="81"/>
    </location>
</feature>
<keyword evidence="1" id="KW-1133">Transmembrane helix</keyword>
<reference evidence="2 3" key="1">
    <citation type="submission" date="2019-09" db="EMBL/GenBank/DDBJ databases">
        <title>Complete Genome Sequence of Lactobacillus nenjiangensis SH-Y15, isolated from sauerkraut.</title>
        <authorList>
            <person name="Yang H."/>
        </authorList>
    </citation>
    <scope>NUCLEOTIDE SEQUENCE [LARGE SCALE GENOMIC DNA]</scope>
    <source>
        <strain evidence="2 3">SH-Y15</strain>
    </source>
</reference>
<dbReference type="KEGG" id="lnn:F0161_06880"/>
<keyword evidence="1" id="KW-0812">Transmembrane</keyword>
<keyword evidence="1" id="KW-0472">Membrane</keyword>
<sequence>MSSSLHKVNKFFFIDYDKEFLKVNTNSLIHPAGPNKKIKFNELQSFKIDYHEFGSNDSGAGSALLGGILFGTVGAIAGLAAGRGNMIKIDKFDITFSTLKGENFTLKFIPGPSNINSPITQKIIKLGTDVRNAIIDLPTKYPIKDLTIYPETD</sequence>
<organism evidence="2 3">
    <name type="scientific">Paucilactobacillus nenjiangensis</name>
    <dbReference type="NCBI Taxonomy" id="1296540"/>
    <lineage>
        <taxon>Bacteria</taxon>
        <taxon>Bacillati</taxon>
        <taxon>Bacillota</taxon>
        <taxon>Bacilli</taxon>
        <taxon>Lactobacillales</taxon>
        <taxon>Lactobacillaceae</taxon>
        <taxon>Paucilactobacillus</taxon>
    </lineage>
</organism>
<gene>
    <name evidence="2" type="ORF">F0161_06880</name>
</gene>
<accession>A0A5P1X4K5</accession>
<evidence type="ECO:0000256" key="1">
    <source>
        <dbReference type="SAM" id="Phobius"/>
    </source>
</evidence>
<proteinExistence type="predicted"/>
<dbReference type="Proteomes" id="UP000325295">
    <property type="component" value="Chromosome"/>
</dbReference>
<dbReference type="AlphaFoldDB" id="A0A5P1X4K5"/>
<keyword evidence="3" id="KW-1185">Reference proteome</keyword>
<evidence type="ECO:0000313" key="2">
    <source>
        <dbReference type="EMBL" id="QER67609.1"/>
    </source>
</evidence>
<protein>
    <submittedName>
        <fullName evidence="2">Uncharacterized protein</fullName>
    </submittedName>
</protein>